<dbReference type="PANTHER" id="PTHR14187">
    <property type="entry name" value="ALPHA KINASE/ELONGATION FACTOR 2 KINASE"/>
    <property type="match status" value="1"/>
</dbReference>
<gene>
    <name evidence="2" type="ORF">BP6252_08906</name>
</gene>
<dbReference type="PANTHER" id="PTHR14187:SF5">
    <property type="entry name" value="HEAT SHOCK 70 KDA PROTEIN 12A"/>
    <property type="match status" value="1"/>
</dbReference>
<dbReference type="AlphaFoldDB" id="A0A3D8R0Q3"/>
<protein>
    <recommendedName>
        <fullName evidence="4">Actin-like ATPase domain-containing protein</fullName>
    </recommendedName>
</protein>
<evidence type="ECO:0000313" key="2">
    <source>
        <dbReference type="EMBL" id="RDW67510.1"/>
    </source>
</evidence>
<evidence type="ECO:0000256" key="1">
    <source>
        <dbReference type="SAM" id="MobiDB-lite"/>
    </source>
</evidence>
<dbReference type="SUPFAM" id="SSF53067">
    <property type="entry name" value="Actin-like ATPase domain"/>
    <property type="match status" value="2"/>
</dbReference>
<organism evidence="2 3">
    <name type="scientific">Coleophoma cylindrospora</name>
    <dbReference type="NCBI Taxonomy" id="1849047"/>
    <lineage>
        <taxon>Eukaryota</taxon>
        <taxon>Fungi</taxon>
        <taxon>Dikarya</taxon>
        <taxon>Ascomycota</taxon>
        <taxon>Pezizomycotina</taxon>
        <taxon>Leotiomycetes</taxon>
        <taxon>Helotiales</taxon>
        <taxon>Dermateaceae</taxon>
        <taxon>Coleophoma</taxon>
    </lineage>
</organism>
<reference evidence="2 3" key="1">
    <citation type="journal article" date="2018" name="IMA Fungus">
        <title>IMA Genome-F 9: Draft genome sequence of Annulohypoxylon stygium, Aspergillus mulundensis, Berkeleyomyces basicola (syn. Thielaviopsis basicola), Ceratocystis smalleyi, two Cercospora beticola strains, Coleophoma cylindrospora, Fusarium fracticaudum, Phialophora cf. hyalina, and Morchella septimelata.</title>
        <authorList>
            <person name="Wingfield B.D."/>
            <person name="Bills G.F."/>
            <person name="Dong Y."/>
            <person name="Huang W."/>
            <person name="Nel W.J."/>
            <person name="Swalarsk-Parry B.S."/>
            <person name="Vaghefi N."/>
            <person name="Wilken P.M."/>
            <person name="An Z."/>
            <person name="de Beer Z.W."/>
            <person name="De Vos L."/>
            <person name="Chen L."/>
            <person name="Duong T.A."/>
            <person name="Gao Y."/>
            <person name="Hammerbacher A."/>
            <person name="Kikkert J.R."/>
            <person name="Li Y."/>
            <person name="Li H."/>
            <person name="Li K."/>
            <person name="Li Q."/>
            <person name="Liu X."/>
            <person name="Ma X."/>
            <person name="Naidoo K."/>
            <person name="Pethybridge S.J."/>
            <person name="Sun J."/>
            <person name="Steenkamp E.T."/>
            <person name="van der Nest M.A."/>
            <person name="van Wyk S."/>
            <person name="Wingfield M.J."/>
            <person name="Xiong C."/>
            <person name="Yue Q."/>
            <person name="Zhang X."/>
        </authorList>
    </citation>
    <scope>NUCLEOTIDE SEQUENCE [LARGE SCALE GENOMIC DNA]</scope>
    <source>
        <strain evidence="2 3">BP6252</strain>
    </source>
</reference>
<dbReference type="EMBL" id="PDLM01000010">
    <property type="protein sequence ID" value="RDW67510.1"/>
    <property type="molecule type" value="Genomic_DNA"/>
</dbReference>
<evidence type="ECO:0000313" key="3">
    <source>
        <dbReference type="Proteomes" id="UP000256645"/>
    </source>
</evidence>
<feature type="compositionally biased region" description="Polar residues" evidence="1">
    <location>
        <begin position="49"/>
        <end position="59"/>
    </location>
</feature>
<name>A0A3D8R0Q3_9HELO</name>
<evidence type="ECO:0008006" key="4">
    <source>
        <dbReference type="Google" id="ProtNLM"/>
    </source>
</evidence>
<proteinExistence type="predicted"/>
<comment type="caution">
    <text evidence="2">The sequence shown here is derived from an EMBL/GenBank/DDBJ whole genome shotgun (WGS) entry which is preliminary data.</text>
</comment>
<keyword evidence="3" id="KW-1185">Reference proteome</keyword>
<dbReference type="Proteomes" id="UP000256645">
    <property type="component" value="Unassembled WGS sequence"/>
</dbReference>
<dbReference type="InterPro" id="IPR043129">
    <property type="entry name" value="ATPase_NBD"/>
</dbReference>
<dbReference type="STRING" id="1849047.A0A3D8R0Q3"/>
<sequence length="596" mass="66173">MSHQSRLATSMAGSETPYIVFGIDFGTTFSGVSWKWSGGSASPEPVRDWSTNGTPSQNRDSVKVPTSILYDSHGNVKLWGYIGDGHDGLLFQWFKLILSDEAQAKGGDKIDSTKELLKTLGKSVVDVVADYLRKLWEHTLSIVRGKKINATAFDNMQLRIVLTVPANWDHSANQLMKQAAAQAGMLEPRFAGPTTLRLVTEPEAAALAAWQESALEWQPDFKLGDSFVVCDAGGGTVDLISYKVNSLSPLKLEESVESTAGFCGAVYLDERFESAITTKIGLPAWNKISPAHKAKTMNDEWEHGIKRSYDGVKPSHFVEVRGYKPNRTMMGMGKRHSNTIEIHNAWLAALFTPICNEIVDLVRAQCNEVREVDSRSQFPKAILLVGGFGENSYLYSQLVKAFRNDNISILRPTGSWSAISRGAVYKGLSNTAEEEAVTNHVSKFSYGVQYAAIFDASKHQSEDKYLCKFTGRMLARNQLQCKSQTVEYGWIRHIGNKYDLSTITAEEIFISDAKKPPTRKTNDVKKCCTIKTSFSDNIWESLQEESRDPASSPQGLSYSRRLEYGLKMSIAAGKLDWLVFRNGGTMGQAEIVVEYE</sequence>
<dbReference type="OrthoDB" id="2963168at2759"/>
<dbReference type="Gene3D" id="3.30.420.40">
    <property type="match status" value="1"/>
</dbReference>
<accession>A0A3D8R0Q3</accession>
<feature type="region of interest" description="Disordered" evidence="1">
    <location>
        <begin position="39"/>
        <end position="60"/>
    </location>
</feature>